<protein>
    <submittedName>
        <fullName evidence="2">Uncharacterized protein</fullName>
    </submittedName>
</protein>
<evidence type="ECO:0000256" key="1">
    <source>
        <dbReference type="SAM" id="SignalP"/>
    </source>
</evidence>
<feature type="signal peptide" evidence="1">
    <location>
        <begin position="1"/>
        <end position="22"/>
    </location>
</feature>
<dbReference type="EMBL" id="HBHW01029769">
    <property type="protein sequence ID" value="CAE0055061.1"/>
    <property type="molecule type" value="Transcribed_RNA"/>
</dbReference>
<accession>A0A7S2ZXM8</accession>
<sequence>MSFKIFLTCCSPLFVQLESANATYKWDKLVRDAEILNKTAAKEARREVEAHTRHWAGLCRPGRLSVSHDAPGSHVVVVYGAATEAMRGPREKNFFCRYCKGFWMIVFGVPGFLFREFRSPHIVHPLSKSHNYPATYIGMSLVQVKNNLSPTYLRAPC</sequence>
<organism evidence="2">
    <name type="scientific">Rhodosorus marinus</name>
    <dbReference type="NCBI Taxonomy" id="101924"/>
    <lineage>
        <taxon>Eukaryota</taxon>
        <taxon>Rhodophyta</taxon>
        <taxon>Stylonematophyceae</taxon>
        <taxon>Stylonematales</taxon>
        <taxon>Stylonemataceae</taxon>
        <taxon>Rhodosorus</taxon>
    </lineage>
</organism>
<name>A0A7S2ZXM8_9RHOD</name>
<proteinExistence type="predicted"/>
<keyword evidence="1" id="KW-0732">Signal</keyword>
<reference evidence="2" key="1">
    <citation type="submission" date="2021-01" db="EMBL/GenBank/DDBJ databases">
        <authorList>
            <person name="Corre E."/>
            <person name="Pelletier E."/>
            <person name="Niang G."/>
            <person name="Scheremetjew M."/>
            <person name="Finn R."/>
            <person name="Kale V."/>
            <person name="Holt S."/>
            <person name="Cochrane G."/>
            <person name="Meng A."/>
            <person name="Brown T."/>
            <person name="Cohen L."/>
        </authorList>
    </citation>
    <scope>NUCLEOTIDE SEQUENCE</scope>
    <source>
        <strain evidence="2">CCMP 769</strain>
    </source>
</reference>
<feature type="chain" id="PRO_5031259183" evidence="1">
    <location>
        <begin position="23"/>
        <end position="157"/>
    </location>
</feature>
<dbReference type="AlphaFoldDB" id="A0A7S2ZXM8"/>
<evidence type="ECO:0000313" key="2">
    <source>
        <dbReference type="EMBL" id="CAE0055061.1"/>
    </source>
</evidence>
<gene>
    <name evidence="2" type="ORF">RMAR00112_LOCUS23090</name>
</gene>